<evidence type="ECO:0000313" key="2">
    <source>
        <dbReference type="Proteomes" id="UP000193719"/>
    </source>
</evidence>
<dbReference type="InterPro" id="IPR036514">
    <property type="entry name" value="SGNH_hydro_sf"/>
</dbReference>
<organism evidence="1 2">
    <name type="scientific">Piromyces finnis</name>
    <dbReference type="NCBI Taxonomy" id="1754191"/>
    <lineage>
        <taxon>Eukaryota</taxon>
        <taxon>Fungi</taxon>
        <taxon>Fungi incertae sedis</taxon>
        <taxon>Chytridiomycota</taxon>
        <taxon>Chytridiomycota incertae sedis</taxon>
        <taxon>Neocallimastigomycetes</taxon>
        <taxon>Neocallimastigales</taxon>
        <taxon>Neocallimastigaceae</taxon>
        <taxon>Piromyces</taxon>
    </lineage>
</organism>
<accession>A0A1Y1VPA1</accession>
<reference evidence="1 2" key="1">
    <citation type="submission" date="2016-08" db="EMBL/GenBank/DDBJ databases">
        <title>Genomes of anaerobic fungi encode conserved fungal cellulosomes for biomass hydrolysis.</title>
        <authorList>
            <consortium name="DOE Joint Genome Institute"/>
            <person name="Haitjema C.H."/>
            <person name="Gilmore S.P."/>
            <person name="Henske J.K."/>
            <person name="Solomon K.V."/>
            <person name="De Groot R."/>
            <person name="Kuo A."/>
            <person name="Mondo S.J."/>
            <person name="Salamov A.A."/>
            <person name="Labutti K."/>
            <person name="Zhao Z."/>
            <person name="Chiniquy J."/>
            <person name="Barry K."/>
            <person name="Brewer H.M."/>
            <person name="Purvine S.O."/>
            <person name="Wright A.T."/>
            <person name="Boxma B."/>
            <person name="Van Alen T."/>
            <person name="Hackstein J.H."/>
            <person name="Baker S.E."/>
            <person name="Grigoriev I.V."/>
            <person name="O'Malley M.A."/>
        </authorList>
    </citation>
    <scope>NUCLEOTIDE SEQUENCE [LARGE SCALE GENOMIC DNA]</scope>
    <source>
        <strain evidence="2">finn</strain>
    </source>
</reference>
<sequence>MYEVGGKNFKILNIFPIDQSPLNYSGKHNHLKDQVYNSLLSEKSKTLYNKHDDISVIVYNTHEEYKYILRNYRNFNFKFINKMCKFNEKNKVRNCNEYHWYDRTHITEKGYQKIYMNY</sequence>
<dbReference type="OrthoDB" id="1600564at2759"/>
<evidence type="ECO:0000313" key="1">
    <source>
        <dbReference type="EMBL" id="ORX61216.1"/>
    </source>
</evidence>
<evidence type="ECO:0008006" key="3">
    <source>
        <dbReference type="Google" id="ProtNLM"/>
    </source>
</evidence>
<reference evidence="1 2" key="2">
    <citation type="submission" date="2016-08" db="EMBL/GenBank/DDBJ databases">
        <title>Pervasive Adenine N6-methylation of Active Genes in Fungi.</title>
        <authorList>
            <consortium name="DOE Joint Genome Institute"/>
            <person name="Mondo S.J."/>
            <person name="Dannebaum R.O."/>
            <person name="Kuo R.C."/>
            <person name="Labutti K."/>
            <person name="Haridas S."/>
            <person name="Kuo A."/>
            <person name="Salamov A."/>
            <person name="Ahrendt S.R."/>
            <person name="Lipzen A."/>
            <person name="Sullivan W."/>
            <person name="Andreopoulos W.B."/>
            <person name="Clum A."/>
            <person name="Lindquist E."/>
            <person name="Daum C."/>
            <person name="Ramamoorthy G.K."/>
            <person name="Gryganskyi A."/>
            <person name="Culley D."/>
            <person name="Magnuson J.K."/>
            <person name="James T.Y."/>
            <person name="O'Malley M.A."/>
            <person name="Stajich J.E."/>
            <person name="Spatafora J.W."/>
            <person name="Visel A."/>
            <person name="Grigoriev I.V."/>
        </authorList>
    </citation>
    <scope>NUCLEOTIDE SEQUENCE [LARGE SCALE GENOMIC DNA]</scope>
    <source>
        <strain evidence="2">finn</strain>
    </source>
</reference>
<comment type="caution">
    <text evidence="1">The sequence shown here is derived from an EMBL/GenBank/DDBJ whole genome shotgun (WGS) entry which is preliminary data.</text>
</comment>
<name>A0A1Y1VPA1_9FUNG</name>
<dbReference type="Gene3D" id="3.40.50.1110">
    <property type="entry name" value="SGNH hydrolase"/>
    <property type="match status" value="1"/>
</dbReference>
<proteinExistence type="predicted"/>
<dbReference type="EMBL" id="MCFH01000001">
    <property type="protein sequence ID" value="ORX61216.1"/>
    <property type="molecule type" value="Genomic_DNA"/>
</dbReference>
<gene>
    <name evidence="1" type="ORF">BCR36DRAFT_365794</name>
</gene>
<keyword evidence="2" id="KW-1185">Reference proteome</keyword>
<protein>
    <recommendedName>
        <fullName evidence="3">SGNH domain-containing protein</fullName>
    </recommendedName>
</protein>
<dbReference type="Proteomes" id="UP000193719">
    <property type="component" value="Unassembled WGS sequence"/>
</dbReference>
<dbReference type="AlphaFoldDB" id="A0A1Y1VPA1"/>